<accession>A0A7K3WRI8</accession>
<keyword evidence="1" id="KW-0560">Oxidoreductase</keyword>
<dbReference type="GO" id="GO:0004833">
    <property type="term" value="F:L-tryptophan 2,3-dioxygenase activity"/>
    <property type="evidence" value="ECO:0007669"/>
    <property type="project" value="InterPro"/>
</dbReference>
<dbReference type="EMBL" id="JAAGVY010000013">
    <property type="protein sequence ID" value="NEN23661.1"/>
    <property type="molecule type" value="Genomic_DNA"/>
</dbReference>
<reference evidence="1 2" key="1">
    <citation type="submission" date="2020-02" db="EMBL/GenBank/DDBJ databases">
        <title>Out from the shadows clarifying the taxonomy of the family Cryomorphaceae and related taxa by utilizing the GTDB taxonomic framework.</title>
        <authorList>
            <person name="Bowman J.P."/>
        </authorList>
    </citation>
    <scope>NUCLEOTIDE SEQUENCE [LARGE SCALE GENOMIC DNA]</scope>
    <source>
        <strain evidence="1 2">QSSC 1-22</strain>
    </source>
</reference>
<dbReference type="AlphaFoldDB" id="A0A7K3WRI8"/>
<dbReference type="SUPFAM" id="SSF140959">
    <property type="entry name" value="Indolic compounds 2,3-dioxygenase-like"/>
    <property type="match status" value="1"/>
</dbReference>
<dbReference type="PANTHER" id="PTHR10138:SF0">
    <property type="entry name" value="TRYPTOPHAN 2,3-DIOXYGENASE"/>
    <property type="match status" value="1"/>
</dbReference>
<dbReference type="InterPro" id="IPR004981">
    <property type="entry name" value="Trp_2_3_dOase"/>
</dbReference>
<dbReference type="GO" id="GO:0019441">
    <property type="term" value="P:L-tryptophan catabolic process to kynurenine"/>
    <property type="evidence" value="ECO:0007669"/>
    <property type="project" value="InterPro"/>
</dbReference>
<dbReference type="Pfam" id="PF03301">
    <property type="entry name" value="Trp_dioxygenase"/>
    <property type="match status" value="1"/>
</dbReference>
<organism evidence="1 2">
    <name type="scientific">Cryomorpha ignava</name>
    <dbReference type="NCBI Taxonomy" id="101383"/>
    <lineage>
        <taxon>Bacteria</taxon>
        <taxon>Pseudomonadati</taxon>
        <taxon>Bacteroidota</taxon>
        <taxon>Flavobacteriia</taxon>
        <taxon>Flavobacteriales</taxon>
        <taxon>Cryomorphaceae</taxon>
        <taxon>Cryomorpha</taxon>
    </lineage>
</organism>
<keyword evidence="2" id="KW-1185">Reference proteome</keyword>
<evidence type="ECO:0000313" key="1">
    <source>
        <dbReference type="EMBL" id="NEN23661.1"/>
    </source>
</evidence>
<dbReference type="GO" id="GO:0019442">
    <property type="term" value="P:L-tryptophan catabolic process to acetyl-CoA"/>
    <property type="evidence" value="ECO:0007669"/>
    <property type="project" value="TreeGrafter"/>
</dbReference>
<name>A0A7K3WRI8_9FLAO</name>
<sequence>MAEKEVYYKDYLQLNKILNAQDLESDIAGVDAHDEMLFIITHQAYELWFKQVLYELNSIIDILSSPTVNDNSPALQVVVHRGHRINTILRLLVDQINVMETMSSLDFLDFRDLLRPASGFQSIQWKELEARLGLQYQDRHGKQYYVSQLHKEDVDKVKNTESSPSLITLLNVWLERMPYFEDSELWGEKIEADNIETHPFWSQYRAAYKDSLIEIEHANLDLFDKVLYGKEEEDSRRLSAKASRAALFIMLYRGYPLLHLPYQLLISLLETDELMSTWRTRHMNMVTRMIGTRVGTGNSSGRGYLKAAMDKHYIFTELAQLNGLLVARQSLPKLPNALGQSLGFAG</sequence>
<comment type="caution">
    <text evidence="1">The sequence shown here is derived from an EMBL/GenBank/DDBJ whole genome shotgun (WGS) entry which is preliminary data.</text>
</comment>
<dbReference type="GO" id="GO:0046872">
    <property type="term" value="F:metal ion binding"/>
    <property type="evidence" value="ECO:0007669"/>
    <property type="project" value="InterPro"/>
</dbReference>
<keyword evidence="1" id="KW-0223">Dioxygenase</keyword>
<proteinExistence type="predicted"/>
<gene>
    <name evidence="1" type="ORF">G3O08_09120</name>
</gene>
<dbReference type="Gene3D" id="1.10.287.3810">
    <property type="match status" value="1"/>
</dbReference>
<protein>
    <submittedName>
        <fullName evidence="1">Tryptophan 2,3-dioxygenase</fullName>
    </submittedName>
</protein>
<evidence type="ECO:0000313" key="2">
    <source>
        <dbReference type="Proteomes" id="UP000486602"/>
    </source>
</evidence>
<dbReference type="Proteomes" id="UP000486602">
    <property type="component" value="Unassembled WGS sequence"/>
</dbReference>
<dbReference type="Gene3D" id="1.20.58.480">
    <property type="match status" value="1"/>
</dbReference>
<dbReference type="PANTHER" id="PTHR10138">
    <property type="entry name" value="TRYPTOPHAN 2,3-DIOXYGENASE"/>
    <property type="match status" value="1"/>
</dbReference>
<dbReference type="GO" id="GO:0020037">
    <property type="term" value="F:heme binding"/>
    <property type="evidence" value="ECO:0007669"/>
    <property type="project" value="InterPro"/>
</dbReference>
<dbReference type="InterPro" id="IPR037217">
    <property type="entry name" value="Trp/Indoleamine_2_3_dOase-like"/>
</dbReference>
<dbReference type="RefSeq" id="WP_163285055.1">
    <property type="nucleotide sequence ID" value="NZ_JAAGVY010000013.1"/>
</dbReference>